<dbReference type="InterPro" id="IPR036047">
    <property type="entry name" value="F-box-like_dom_sf"/>
</dbReference>
<dbReference type="OrthoDB" id="1901752at2759"/>
<dbReference type="PANTHER" id="PTHR31639:SF42">
    <property type="entry name" value="OS02G0160200 PROTEIN"/>
    <property type="match status" value="1"/>
</dbReference>
<dbReference type="Proteomes" id="UP000035740">
    <property type="component" value="Unassembled WGS sequence"/>
</dbReference>
<sequence length="574" mass="66637">MYKCNHKDRISKLPEEMIHHILSFLLIKDATQTSVLSKTWKTVCSSYKILQSLHFDENLFALELLISAQSGQEPKIQEIRDRFMNFVNNRLLTIQQQHSPVLKLTLNLVVLNAEFSPVDRLMNLVTQTKIEELCIFVQTKDSFWYEICADTFYNFPYLEILVSSKWLQSLTVRDCQLSSTVGNYVVGMYSSLKHLWLSHVMVSDEESISNLASSCPLIELLEFKGCTFGMETLTLSIFHKLKKASVEGFQCGRICEVDIRECVNLESFSCTAHLELLFNSDGGSNIRDLHLVDHPIVYEELTADFPLLEKAKIVTKNIGVDWFKAANYHLMKLEIEFNPHEIYVDCPNLRYFKYRGFGCKKVFIDCPNLRELLYKGDQVPSILKLNLPTDKCLVKLHFRLSCELDTSWFIRFRVFMEHIAGQKIYLTFGFDSRTYSWIQSRVQVEFKLNEFGATIRPSQQNNVHLKVARQNHLTKQTAAAFVNGLVWSTYPTTLTILGYCRGMIEYLCKKLASKGRDGCCCEQFCNKFWWHNIEDFEAKSGNIDMKENLASMVKMHNNSTEKSCFTFKWRFDLH</sequence>
<dbReference type="InterPro" id="IPR053781">
    <property type="entry name" value="F-box_AtFBL13-like"/>
</dbReference>
<accession>A0A0J8DWQ3</accession>
<dbReference type="Gene3D" id="1.20.1280.50">
    <property type="match status" value="1"/>
</dbReference>
<dbReference type="PANTHER" id="PTHR31639">
    <property type="entry name" value="F-BOX PROTEIN-LIKE"/>
    <property type="match status" value="1"/>
</dbReference>
<proteinExistence type="predicted"/>
<dbReference type="InterPro" id="IPR032675">
    <property type="entry name" value="LRR_dom_sf"/>
</dbReference>
<organism evidence="2 3">
    <name type="scientific">Beta vulgaris subsp. vulgaris</name>
    <name type="common">Beet</name>
    <dbReference type="NCBI Taxonomy" id="3555"/>
    <lineage>
        <taxon>Eukaryota</taxon>
        <taxon>Viridiplantae</taxon>
        <taxon>Streptophyta</taxon>
        <taxon>Embryophyta</taxon>
        <taxon>Tracheophyta</taxon>
        <taxon>Spermatophyta</taxon>
        <taxon>Magnoliopsida</taxon>
        <taxon>eudicotyledons</taxon>
        <taxon>Gunneridae</taxon>
        <taxon>Pentapetalae</taxon>
        <taxon>Caryophyllales</taxon>
        <taxon>Chenopodiaceae</taxon>
        <taxon>Betoideae</taxon>
        <taxon>Beta</taxon>
    </lineage>
</organism>
<dbReference type="EMBL" id="KQ090490">
    <property type="protein sequence ID" value="KMS95290.1"/>
    <property type="molecule type" value="Genomic_DNA"/>
</dbReference>
<dbReference type="KEGG" id="bvg:104884586"/>
<dbReference type="AlphaFoldDB" id="A0A0J8DWQ3"/>
<dbReference type="Pfam" id="PF00646">
    <property type="entry name" value="F-box"/>
    <property type="match status" value="1"/>
</dbReference>
<evidence type="ECO:0000313" key="3">
    <source>
        <dbReference type="Proteomes" id="UP000035740"/>
    </source>
</evidence>
<dbReference type="OMA" id="NESCCEQ"/>
<protein>
    <recommendedName>
        <fullName evidence="1">F-box domain-containing protein</fullName>
    </recommendedName>
</protein>
<evidence type="ECO:0000313" key="2">
    <source>
        <dbReference type="EMBL" id="KMS95290.1"/>
    </source>
</evidence>
<name>A0A0J8DWQ3_BETVV</name>
<dbReference type="InterPro" id="IPR001810">
    <property type="entry name" value="F-box_dom"/>
</dbReference>
<dbReference type="SUPFAM" id="SSF81383">
    <property type="entry name" value="F-box domain"/>
    <property type="match status" value="1"/>
</dbReference>
<dbReference type="CDD" id="cd22160">
    <property type="entry name" value="F-box_AtFBL13-like"/>
    <property type="match status" value="1"/>
</dbReference>
<evidence type="ECO:0000259" key="1">
    <source>
        <dbReference type="PROSITE" id="PS50181"/>
    </source>
</evidence>
<feature type="domain" description="F-box" evidence="1">
    <location>
        <begin position="7"/>
        <end position="53"/>
    </location>
</feature>
<keyword evidence="3" id="KW-1185">Reference proteome</keyword>
<dbReference type="Gramene" id="KMS95290">
    <property type="protein sequence ID" value="KMS95290"/>
    <property type="gene ID" value="BVRB_009680"/>
</dbReference>
<dbReference type="PROSITE" id="PS50181">
    <property type="entry name" value="FBOX"/>
    <property type="match status" value="1"/>
</dbReference>
<reference evidence="2 3" key="1">
    <citation type="journal article" date="2014" name="Nature">
        <title>The genome of the recently domesticated crop plant sugar beet (Beta vulgaris).</title>
        <authorList>
            <person name="Dohm J.C."/>
            <person name="Minoche A.E."/>
            <person name="Holtgrawe D."/>
            <person name="Capella-Gutierrez S."/>
            <person name="Zakrzewski F."/>
            <person name="Tafer H."/>
            <person name="Rupp O."/>
            <person name="Sorensen T.R."/>
            <person name="Stracke R."/>
            <person name="Reinhardt R."/>
            <person name="Goesmann A."/>
            <person name="Kraft T."/>
            <person name="Schulz B."/>
            <person name="Stadler P.F."/>
            <person name="Schmidt T."/>
            <person name="Gabaldon T."/>
            <person name="Lehrach H."/>
            <person name="Weisshaar B."/>
            <person name="Himmelbauer H."/>
        </authorList>
    </citation>
    <scope>NUCLEOTIDE SEQUENCE [LARGE SCALE GENOMIC DNA]</scope>
    <source>
        <tissue evidence="2">Taproot</tissue>
    </source>
</reference>
<dbReference type="SUPFAM" id="SSF52047">
    <property type="entry name" value="RNI-like"/>
    <property type="match status" value="1"/>
</dbReference>
<dbReference type="SMART" id="SM00256">
    <property type="entry name" value="FBOX"/>
    <property type="match status" value="1"/>
</dbReference>
<gene>
    <name evidence="2" type="ORF">BVRB_009680</name>
</gene>
<dbReference type="Gene3D" id="3.80.10.10">
    <property type="entry name" value="Ribonuclease Inhibitor"/>
    <property type="match status" value="1"/>
</dbReference>